<comment type="caution">
    <text evidence="1">The sequence shown here is derived from an EMBL/GenBank/DDBJ whole genome shotgun (WGS) entry which is preliminary data.</text>
</comment>
<gene>
    <name evidence="1" type="ordered locus">AXX17_At1g39470</name>
</gene>
<organism evidence="1 2">
    <name type="scientific">Arabidopsis thaliana</name>
    <name type="common">Mouse-ear cress</name>
    <dbReference type="NCBI Taxonomy" id="3702"/>
    <lineage>
        <taxon>Eukaryota</taxon>
        <taxon>Viridiplantae</taxon>
        <taxon>Streptophyta</taxon>
        <taxon>Embryophyta</taxon>
        <taxon>Tracheophyta</taxon>
        <taxon>Spermatophyta</taxon>
        <taxon>Magnoliopsida</taxon>
        <taxon>eudicotyledons</taxon>
        <taxon>Gunneridae</taxon>
        <taxon>Pentapetalae</taxon>
        <taxon>rosids</taxon>
        <taxon>malvids</taxon>
        <taxon>Brassicales</taxon>
        <taxon>Brassicaceae</taxon>
        <taxon>Camelineae</taxon>
        <taxon>Arabidopsis</taxon>
    </lineage>
</organism>
<evidence type="ECO:0000313" key="1">
    <source>
        <dbReference type="EMBL" id="OAP15252.1"/>
    </source>
</evidence>
<dbReference type="Proteomes" id="UP000078284">
    <property type="component" value="Chromosome 1"/>
</dbReference>
<proteinExistence type="predicted"/>
<name>A0A178WDY4_ARATH</name>
<accession>A0A178WDY4</accession>
<dbReference type="AlphaFoldDB" id="A0A178WDY4"/>
<protein>
    <submittedName>
        <fullName evidence="1">Uncharacterized protein</fullName>
    </submittedName>
</protein>
<evidence type="ECO:0000313" key="2">
    <source>
        <dbReference type="Proteomes" id="UP000078284"/>
    </source>
</evidence>
<sequence>MYINLWLSYAFGTTRRSLVHCWPRRTLCPFVIAKGAFGRSIRSKECLCISTLEDTQGWLSQAKRPKEE</sequence>
<reference evidence="2" key="1">
    <citation type="journal article" date="2016" name="Proc. Natl. Acad. Sci. U.S.A.">
        <title>Chromosome-level assembly of Arabidopsis thaliana Ler reveals the extent of translocation and inversion polymorphisms.</title>
        <authorList>
            <person name="Zapata L."/>
            <person name="Ding J."/>
            <person name="Willing E.M."/>
            <person name="Hartwig B."/>
            <person name="Bezdan D."/>
            <person name="Jiao W.B."/>
            <person name="Patel V."/>
            <person name="Velikkakam James G."/>
            <person name="Koornneef M."/>
            <person name="Ossowski S."/>
            <person name="Schneeberger K."/>
        </authorList>
    </citation>
    <scope>NUCLEOTIDE SEQUENCE [LARGE SCALE GENOMIC DNA]</scope>
    <source>
        <strain evidence="2">cv. Landsberg erecta</strain>
    </source>
</reference>
<dbReference type="EMBL" id="LUHQ01000001">
    <property type="protein sequence ID" value="OAP15252.1"/>
    <property type="molecule type" value="Genomic_DNA"/>
</dbReference>